<evidence type="ECO:0000256" key="1">
    <source>
        <dbReference type="ARBA" id="ARBA00004651"/>
    </source>
</evidence>
<proteinExistence type="predicted"/>
<feature type="transmembrane region" description="Helical" evidence="9">
    <location>
        <begin position="190"/>
        <end position="213"/>
    </location>
</feature>
<accession>A0A7M7PH15</accession>
<dbReference type="OrthoDB" id="9444602at2759"/>
<dbReference type="InterPro" id="IPR017452">
    <property type="entry name" value="GPCR_Rhodpsn_7TM"/>
</dbReference>
<dbReference type="AlphaFoldDB" id="A0A7M7PH15"/>
<evidence type="ECO:0000256" key="6">
    <source>
        <dbReference type="ARBA" id="ARBA00023136"/>
    </source>
</evidence>
<dbReference type="GO" id="GO:0007186">
    <property type="term" value="P:G protein-coupled receptor signaling pathway"/>
    <property type="evidence" value="ECO:0000318"/>
    <property type="project" value="GO_Central"/>
</dbReference>
<keyword evidence="7" id="KW-0675">Receptor</keyword>
<feature type="transmembrane region" description="Helical" evidence="9">
    <location>
        <begin position="99"/>
        <end position="128"/>
    </location>
</feature>
<dbReference type="Proteomes" id="UP000007110">
    <property type="component" value="Unassembled WGS sequence"/>
</dbReference>
<dbReference type="PANTHER" id="PTHR24249:SF411">
    <property type="entry name" value="G-PROTEIN COUPLED RECEPTORS FAMILY 1 PROFILE DOMAIN-CONTAINING PROTEIN"/>
    <property type="match status" value="1"/>
</dbReference>
<evidence type="ECO:0000313" key="11">
    <source>
        <dbReference type="EnsemblMetazoa" id="XP_030850152"/>
    </source>
</evidence>
<keyword evidence="12" id="KW-1185">Reference proteome</keyword>
<evidence type="ECO:0000313" key="12">
    <source>
        <dbReference type="Proteomes" id="UP000007110"/>
    </source>
</evidence>
<sequence length="270" mass="30485">MDSTNCRANGGSTQEVLVHATVQYIYTAFLVVSCLLCFVGNTLNFVVLRKLTDISEPRKVVFYFLSMSDLCTGIGWVPSIPAVVLKSWPFDRGFCVFCIYLILTNLGISIILILLVTYDCFIAVVYPYKYASMITKSRAIALSFFVTVSYYALMAVFIGVGSKGPFSDVKFYPMVGFCYVNFVARGPFTYSMYGVSYILLLFAIMMTIIQGMVANVSRKQARRIAESEGRFRHSVLTEDFKRTQCHRTKRRSAMARREIRGCRVGGNHRS</sequence>
<keyword evidence="6 9" id="KW-0472">Membrane</keyword>
<dbReference type="CDD" id="cd00637">
    <property type="entry name" value="7tm_classA_rhodopsin-like"/>
    <property type="match status" value="1"/>
</dbReference>
<comment type="subcellular location">
    <subcellularLocation>
        <location evidence="1">Cell membrane</location>
        <topology evidence="1">Multi-pass membrane protein</topology>
    </subcellularLocation>
</comment>
<feature type="transmembrane region" description="Helical" evidence="9">
    <location>
        <begin position="140"/>
        <end position="160"/>
    </location>
</feature>
<reference evidence="12" key="1">
    <citation type="submission" date="2015-02" db="EMBL/GenBank/DDBJ databases">
        <title>Genome sequencing for Strongylocentrotus purpuratus.</title>
        <authorList>
            <person name="Murali S."/>
            <person name="Liu Y."/>
            <person name="Vee V."/>
            <person name="English A."/>
            <person name="Wang M."/>
            <person name="Skinner E."/>
            <person name="Han Y."/>
            <person name="Muzny D.M."/>
            <person name="Worley K.C."/>
            <person name="Gibbs R.A."/>
        </authorList>
    </citation>
    <scope>NUCLEOTIDE SEQUENCE</scope>
</reference>
<dbReference type="InterPro" id="IPR000276">
    <property type="entry name" value="GPCR_Rhodpsn"/>
</dbReference>
<feature type="domain" description="G-protein coupled receptors family 1 profile" evidence="10">
    <location>
        <begin position="40"/>
        <end position="270"/>
    </location>
</feature>
<keyword evidence="4 9" id="KW-1133">Transmembrane helix</keyword>
<feature type="transmembrane region" description="Helical" evidence="9">
    <location>
        <begin position="24"/>
        <end position="48"/>
    </location>
</feature>
<dbReference type="GeneID" id="115927932"/>
<evidence type="ECO:0000256" key="9">
    <source>
        <dbReference type="SAM" id="Phobius"/>
    </source>
</evidence>
<dbReference type="PROSITE" id="PS51257">
    <property type="entry name" value="PROKAR_LIPOPROTEIN"/>
    <property type="match status" value="1"/>
</dbReference>
<evidence type="ECO:0000259" key="10">
    <source>
        <dbReference type="PROSITE" id="PS50262"/>
    </source>
</evidence>
<dbReference type="RefSeq" id="XP_030850152.1">
    <property type="nucleotide sequence ID" value="XM_030994292.1"/>
</dbReference>
<evidence type="ECO:0000256" key="4">
    <source>
        <dbReference type="ARBA" id="ARBA00022989"/>
    </source>
</evidence>
<evidence type="ECO:0000256" key="8">
    <source>
        <dbReference type="ARBA" id="ARBA00023224"/>
    </source>
</evidence>
<keyword evidence="2" id="KW-1003">Cell membrane</keyword>
<dbReference type="InterPro" id="IPR050569">
    <property type="entry name" value="TAAR"/>
</dbReference>
<evidence type="ECO:0000256" key="2">
    <source>
        <dbReference type="ARBA" id="ARBA00022475"/>
    </source>
</evidence>
<dbReference type="GO" id="GO:0005886">
    <property type="term" value="C:plasma membrane"/>
    <property type="evidence" value="ECO:0000318"/>
    <property type="project" value="GO_Central"/>
</dbReference>
<evidence type="ECO:0000256" key="5">
    <source>
        <dbReference type="ARBA" id="ARBA00023040"/>
    </source>
</evidence>
<dbReference type="PROSITE" id="PS50262">
    <property type="entry name" value="G_PROTEIN_RECEP_F1_2"/>
    <property type="match status" value="1"/>
</dbReference>
<evidence type="ECO:0000256" key="3">
    <source>
        <dbReference type="ARBA" id="ARBA00022692"/>
    </source>
</evidence>
<keyword evidence="5" id="KW-0297">G-protein coupled receptor</keyword>
<dbReference type="KEGG" id="spu:115927932"/>
<dbReference type="SUPFAM" id="SSF81321">
    <property type="entry name" value="Family A G protein-coupled receptor-like"/>
    <property type="match status" value="1"/>
</dbReference>
<dbReference type="EnsemblMetazoa" id="XM_030994292">
    <property type="protein sequence ID" value="XP_030850152"/>
    <property type="gene ID" value="LOC115927932"/>
</dbReference>
<dbReference type="Gene3D" id="1.20.1070.10">
    <property type="entry name" value="Rhodopsin 7-helix transmembrane proteins"/>
    <property type="match status" value="1"/>
</dbReference>
<keyword evidence="8" id="KW-0807">Transducer</keyword>
<name>A0A7M7PH15_STRPU</name>
<protein>
    <recommendedName>
        <fullName evidence="10">G-protein coupled receptors family 1 profile domain-containing protein</fullName>
    </recommendedName>
</protein>
<reference evidence="11" key="2">
    <citation type="submission" date="2021-01" db="UniProtKB">
        <authorList>
            <consortium name="EnsemblMetazoa"/>
        </authorList>
    </citation>
    <scope>IDENTIFICATION</scope>
</reference>
<dbReference type="PANTHER" id="PTHR24249">
    <property type="entry name" value="HISTAMINE RECEPTOR-RELATED G-PROTEIN COUPLED RECEPTOR"/>
    <property type="match status" value="1"/>
</dbReference>
<feature type="transmembrane region" description="Helical" evidence="9">
    <location>
        <begin position="60"/>
        <end position="79"/>
    </location>
</feature>
<organism evidence="11 12">
    <name type="scientific">Strongylocentrotus purpuratus</name>
    <name type="common">Purple sea urchin</name>
    <dbReference type="NCBI Taxonomy" id="7668"/>
    <lineage>
        <taxon>Eukaryota</taxon>
        <taxon>Metazoa</taxon>
        <taxon>Echinodermata</taxon>
        <taxon>Eleutherozoa</taxon>
        <taxon>Echinozoa</taxon>
        <taxon>Echinoidea</taxon>
        <taxon>Euechinoidea</taxon>
        <taxon>Echinacea</taxon>
        <taxon>Camarodonta</taxon>
        <taxon>Echinidea</taxon>
        <taxon>Strongylocentrotidae</taxon>
        <taxon>Strongylocentrotus</taxon>
    </lineage>
</organism>
<keyword evidence="3 9" id="KW-0812">Transmembrane</keyword>
<dbReference type="Pfam" id="PF00001">
    <property type="entry name" value="7tm_1"/>
    <property type="match status" value="1"/>
</dbReference>
<dbReference type="GO" id="GO:0004930">
    <property type="term" value="F:G protein-coupled receptor activity"/>
    <property type="evidence" value="ECO:0000318"/>
    <property type="project" value="GO_Central"/>
</dbReference>
<dbReference type="InParanoid" id="A0A7M7PH15"/>
<evidence type="ECO:0000256" key="7">
    <source>
        <dbReference type="ARBA" id="ARBA00023170"/>
    </source>
</evidence>